<accession>A0A6J7E581</accession>
<evidence type="ECO:0000313" key="2">
    <source>
        <dbReference type="EMBL" id="CAB4875669.1"/>
    </source>
</evidence>
<protein>
    <submittedName>
        <fullName evidence="2">Unannotated protein</fullName>
    </submittedName>
</protein>
<proteinExistence type="predicted"/>
<evidence type="ECO:0000313" key="1">
    <source>
        <dbReference type="EMBL" id="CAB4816439.1"/>
    </source>
</evidence>
<dbReference type="EMBL" id="CAFBPM010000016">
    <property type="protein sequence ID" value="CAB5028990.1"/>
    <property type="molecule type" value="Genomic_DNA"/>
</dbReference>
<reference evidence="2" key="1">
    <citation type="submission" date="2020-05" db="EMBL/GenBank/DDBJ databases">
        <authorList>
            <person name="Chiriac C."/>
            <person name="Salcher M."/>
            <person name="Ghai R."/>
            <person name="Kavagutti S V."/>
        </authorList>
    </citation>
    <scope>NUCLEOTIDE SEQUENCE</scope>
</reference>
<name>A0A6J7E581_9ZZZZ</name>
<evidence type="ECO:0000313" key="3">
    <source>
        <dbReference type="EMBL" id="CAB5028990.1"/>
    </source>
</evidence>
<dbReference type="EMBL" id="CAFABE010000002">
    <property type="protein sequence ID" value="CAB4816439.1"/>
    <property type="molecule type" value="Genomic_DNA"/>
</dbReference>
<organism evidence="2">
    <name type="scientific">freshwater metagenome</name>
    <dbReference type="NCBI Taxonomy" id="449393"/>
    <lineage>
        <taxon>unclassified sequences</taxon>
        <taxon>metagenomes</taxon>
        <taxon>ecological metagenomes</taxon>
    </lineage>
</organism>
<dbReference type="EMBL" id="CAFBLT010000001">
    <property type="protein sequence ID" value="CAB4875669.1"/>
    <property type="molecule type" value="Genomic_DNA"/>
</dbReference>
<gene>
    <name evidence="1" type="ORF">UFOPK3164_00096</name>
    <name evidence="2" type="ORF">UFOPK3427_01110</name>
    <name evidence="3" type="ORF">UFOPK4112_01448</name>
</gene>
<dbReference type="AlphaFoldDB" id="A0A6J7E581"/>
<sequence>MTKPDVAPRHDEVTLRYPVTMLPRSRALSDLILEPGPTPERLDLGLRRVLAHRIAASAPARSWGAMRLDSYSILAALDERPRERRAFSWSPRATKRILGVRAAHRVLSGQCATPTEAVRAEIDDVINRTEQQHTRPGSLGSWLEESTLGVRAAVIGEAVAHATDIITLLEWESVREITTIGQADPVWAVPGAPWISLRGRRDLEVTLDHEHHERALVALRPGRPNPHSIDDLSLVALVEGLSQPEKPLPTRIVGVWPASGKSISLEVTRSTTQHAARFVVDAVSKMREMVGHKSAA</sequence>